<accession>A0AAV2IQV3</accession>
<dbReference type="Gene3D" id="2.60.40.10">
    <property type="entry name" value="Immunoglobulins"/>
    <property type="match status" value="1"/>
</dbReference>
<protein>
    <recommendedName>
        <fullName evidence="3">Down syndrome cell adhesion molecule</fullName>
    </recommendedName>
</protein>
<dbReference type="AlphaFoldDB" id="A0AAV2IQV3"/>
<proteinExistence type="predicted"/>
<evidence type="ECO:0000313" key="1">
    <source>
        <dbReference type="EMBL" id="CAL1548815.1"/>
    </source>
</evidence>
<keyword evidence="2" id="KW-1185">Reference proteome</keyword>
<evidence type="ECO:0008006" key="3">
    <source>
        <dbReference type="Google" id="ProtNLM"/>
    </source>
</evidence>
<gene>
    <name evidence="1" type="ORF">GSLYS_00022132001</name>
</gene>
<sequence length="71" mass="7770">PHPDLQIKEDGSAVDNIADLVTVLANNTLYFHPFQVPRFRADVHKRSYRCLASNAGGTIVSSNVTVKAGEF</sequence>
<evidence type="ECO:0000313" key="2">
    <source>
        <dbReference type="Proteomes" id="UP001497497"/>
    </source>
</evidence>
<dbReference type="InterPro" id="IPR013783">
    <property type="entry name" value="Ig-like_fold"/>
</dbReference>
<organism evidence="1 2">
    <name type="scientific">Lymnaea stagnalis</name>
    <name type="common">Great pond snail</name>
    <name type="synonym">Helix stagnalis</name>
    <dbReference type="NCBI Taxonomy" id="6523"/>
    <lineage>
        <taxon>Eukaryota</taxon>
        <taxon>Metazoa</taxon>
        <taxon>Spiralia</taxon>
        <taxon>Lophotrochozoa</taxon>
        <taxon>Mollusca</taxon>
        <taxon>Gastropoda</taxon>
        <taxon>Heterobranchia</taxon>
        <taxon>Euthyneura</taxon>
        <taxon>Panpulmonata</taxon>
        <taxon>Hygrophila</taxon>
        <taxon>Lymnaeoidea</taxon>
        <taxon>Lymnaeidae</taxon>
        <taxon>Lymnaea</taxon>
    </lineage>
</organism>
<dbReference type="Proteomes" id="UP001497497">
    <property type="component" value="Unassembled WGS sequence"/>
</dbReference>
<name>A0AAV2IQV3_LYMST</name>
<dbReference type="EMBL" id="CAXITT010001765">
    <property type="protein sequence ID" value="CAL1548815.1"/>
    <property type="molecule type" value="Genomic_DNA"/>
</dbReference>
<comment type="caution">
    <text evidence="1">The sequence shown here is derived from an EMBL/GenBank/DDBJ whole genome shotgun (WGS) entry which is preliminary data.</text>
</comment>
<feature type="non-terminal residue" evidence="1">
    <location>
        <position position="1"/>
    </location>
</feature>
<reference evidence="1 2" key="1">
    <citation type="submission" date="2024-04" db="EMBL/GenBank/DDBJ databases">
        <authorList>
            <consortium name="Genoscope - CEA"/>
            <person name="William W."/>
        </authorList>
    </citation>
    <scope>NUCLEOTIDE SEQUENCE [LARGE SCALE GENOMIC DNA]</scope>
</reference>